<dbReference type="Proteomes" id="UP001596549">
    <property type="component" value="Unassembled WGS sequence"/>
</dbReference>
<evidence type="ECO:0000256" key="3">
    <source>
        <dbReference type="ARBA" id="ARBA00008079"/>
    </source>
</evidence>
<evidence type="ECO:0000313" key="11">
    <source>
        <dbReference type="Proteomes" id="UP001596549"/>
    </source>
</evidence>
<evidence type="ECO:0000256" key="1">
    <source>
        <dbReference type="ARBA" id="ARBA00000725"/>
    </source>
</evidence>
<dbReference type="PANTHER" id="PTHR36835">
    <property type="entry name" value="CYTOCHROME BO(3) UBIQUINOL OXIDASE SUBUNIT 4"/>
    <property type="match status" value="1"/>
</dbReference>
<organism evidence="10 11">
    <name type="scientific">Fictibacillus iocasae</name>
    <dbReference type="NCBI Taxonomy" id="2715437"/>
    <lineage>
        <taxon>Bacteria</taxon>
        <taxon>Bacillati</taxon>
        <taxon>Bacillota</taxon>
        <taxon>Bacilli</taxon>
        <taxon>Bacillales</taxon>
        <taxon>Fictibacillaceae</taxon>
        <taxon>Fictibacillus</taxon>
    </lineage>
</organism>
<gene>
    <name evidence="10" type="primary">qoxD</name>
    <name evidence="10" type="ORF">ACFQPF_18075</name>
</gene>
<comment type="subcellular location">
    <subcellularLocation>
        <location evidence="2 9">Cell membrane</location>
        <topology evidence="2 9">Multi-pass membrane protein</topology>
    </subcellularLocation>
</comment>
<evidence type="ECO:0000256" key="4">
    <source>
        <dbReference type="ARBA" id="ARBA00022475"/>
    </source>
</evidence>
<evidence type="ECO:0000256" key="9">
    <source>
        <dbReference type="RuleBase" id="RU367153"/>
    </source>
</evidence>
<dbReference type="NCBIfam" id="TIGR02901">
    <property type="entry name" value="QoxD"/>
    <property type="match status" value="1"/>
</dbReference>
<sequence>MANPNKRFPMSHVIGLVLSIVMTLAAAWAALESDLSRTVVLVIIVVLAILQAMLQLFMFMHMTESENGVWQTLNIAYAFFIAITVVAGSVWVMYFGIHGYH</sequence>
<feature type="transmembrane region" description="Helical" evidence="9">
    <location>
        <begin position="39"/>
        <end position="60"/>
    </location>
</feature>
<accession>A0ABW2P032</accession>
<comment type="caution">
    <text evidence="9">Lacks conserved residue(s) required for the propagation of feature annotation.</text>
</comment>
<dbReference type="PANTHER" id="PTHR36835:SF1">
    <property type="entry name" value="CYTOCHROME BO(3) UBIQUINOL OXIDASE SUBUNIT 4"/>
    <property type="match status" value="1"/>
</dbReference>
<keyword evidence="5 9" id="KW-0812">Transmembrane</keyword>
<keyword evidence="8 9" id="KW-0472">Membrane</keyword>
<dbReference type="InterPro" id="IPR005171">
    <property type="entry name" value="Cyt_c_oxidase_su4_prok"/>
</dbReference>
<keyword evidence="6 9" id="KW-1133">Transmembrane helix</keyword>
<keyword evidence="4 9" id="KW-1003">Cell membrane</keyword>
<comment type="caution">
    <text evidence="10">The sequence shown here is derived from an EMBL/GenBank/DDBJ whole genome shotgun (WGS) entry which is preliminary data.</text>
</comment>
<dbReference type="EC" id="1.10.3.-" evidence="9"/>
<evidence type="ECO:0000256" key="2">
    <source>
        <dbReference type="ARBA" id="ARBA00004651"/>
    </source>
</evidence>
<dbReference type="RefSeq" id="WP_379751598.1">
    <property type="nucleotide sequence ID" value="NZ_JBHTCP010000052.1"/>
</dbReference>
<evidence type="ECO:0000256" key="5">
    <source>
        <dbReference type="ARBA" id="ARBA00022692"/>
    </source>
</evidence>
<dbReference type="EMBL" id="JBHTCP010000052">
    <property type="protein sequence ID" value="MFC7373554.1"/>
    <property type="molecule type" value="Genomic_DNA"/>
</dbReference>
<comment type="catalytic activity">
    <reaction evidence="1 9">
        <text>2 a quinol + O2 = 2 a quinone + 2 H2O</text>
        <dbReference type="Rhea" id="RHEA:55376"/>
        <dbReference type="ChEBI" id="CHEBI:15377"/>
        <dbReference type="ChEBI" id="CHEBI:15379"/>
        <dbReference type="ChEBI" id="CHEBI:24646"/>
        <dbReference type="ChEBI" id="CHEBI:132124"/>
    </reaction>
</comment>
<reference evidence="11" key="1">
    <citation type="journal article" date="2019" name="Int. J. Syst. Evol. Microbiol.">
        <title>The Global Catalogue of Microorganisms (GCM) 10K type strain sequencing project: providing services to taxonomists for standard genome sequencing and annotation.</title>
        <authorList>
            <consortium name="The Broad Institute Genomics Platform"/>
            <consortium name="The Broad Institute Genome Sequencing Center for Infectious Disease"/>
            <person name="Wu L."/>
            <person name="Ma J."/>
        </authorList>
    </citation>
    <scope>NUCLEOTIDE SEQUENCE [LARGE SCALE GENOMIC DNA]</scope>
    <source>
        <strain evidence="11">NBRC 106396</strain>
    </source>
</reference>
<proteinExistence type="inferred from homology"/>
<evidence type="ECO:0000256" key="7">
    <source>
        <dbReference type="ARBA" id="ARBA00023002"/>
    </source>
</evidence>
<dbReference type="InterPro" id="IPR050968">
    <property type="entry name" value="Cytochrome_c_oxidase_bac_sub4"/>
</dbReference>
<protein>
    <recommendedName>
        <fullName evidence="9">Quinol oxidase subunit 4</fullName>
        <ecNumber evidence="9">1.10.3.-</ecNumber>
    </recommendedName>
</protein>
<name>A0ABW2P032_9BACL</name>
<dbReference type="InterPro" id="IPR014250">
    <property type="entry name" value="QoxD"/>
</dbReference>
<feature type="transmembrane region" description="Helical" evidence="9">
    <location>
        <begin position="72"/>
        <end position="97"/>
    </location>
</feature>
<keyword evidence="7 9" id="KW-0560">Oxidoreductase</keyword>
<evidence type="ECO:0000256" key="8">
    <source>
        <dbReference type="ARBA" id="ARBA00023136"/>
    </source>
</evidence>
<keyword evidence="11" id="KW-1185">Reference proteome</keyword>
<evidence type="ECO:0000313" key="10">
    <source>
        <dbReference type="EMBL" id="MFC7373554.1"/>
    </source>
</evidence>
<comment type="similarity">
    <text evidence="3 9">Belongs to the cytochrome c oxidase bacterial subunit 4 family.</text>
</comment>
<dbReference type="Pfam" id="PF03626">
    <property type="entry name" value="COX4_pro"/>
    <property type="match status" value="1"/>
</dbReference>
<comment type="function">
    <text evidence="9">Catalyzes quinol oxidation with the concomitant reduction of oxygen to water.</text>
</comment>
<evidence type="ECO:0000256" key="6">
    <source>
        <dbReference type="ARBA" id="ARBA00022989"/>
    </source>
</evidence>